<proteinExistence type="predicted"/>
<keyword evidence="1" id="KW-0472">Membrane</keyword>
<organism evidence="2 3">
    <name type="scientific">candidate division KSB3 bacterium</name>
    <dbReference type="NCBI Taxonomy" id="2044937"/>
    <lineage>
        <taxon>Bacteria</taxon>
        <taxon>candidate division KSB3</taxon>
    </lineage>
</organism>
<dbReference type="Proteomes" id="UP000649604">
    <property type="component" value="Unassembled WGS sequence"/>
</dbReference>
<evidence type="ECO:0000313" key="2">
    <source>
        <dbReference type="EMBL" id="MBD3327634.1"/>
    </source>
</evidence>
<dbReference type="AlphaFoldDB" id="A0A9D5K0G9"/>
<feature type="transmembrane region" description="Helical" evidence="1">
    <location>
        <begin position="13"/>
        <end position="36"/>
    </location>
</feature>
<protein>
    <submittedName>
        <fullName evidence="2">Uncharacterized protein</fullName>
    </submittedName>
</protein>
<accession>A0A9D5K0G9</accession>
<gene>
    <name evidence="2" type="ORF">GF339_23830</name>
</gene>
<keyword evidence="1" id="KW-1133">Transmembrane helix</keyword>
<evidence type="ECO:0000256" key="1">
    <source>
        <dbReference type="SAM" id="Phobius"/>
    </source>
</evidence>
<feature type="non-terminal residue" evidence="2">
    <location>
        <position position="51"/>
    </location>
</feature>
<dbReference type="EMBL" id="WJJP01000766">
    <property type="protein sequence ID" value="MBD3327634.1"/>
    <property type="molecule type" value="Genomic_DNA"/>
</dbReference>
<reference evidence="2" key="1">
    <citation type="submission" date="2019-11" db="EMBL/GenBank/DDBJ databases">
        <title>Microbial mats filling the niche in hypersaline microbial mats.</title>
        <authorList>
            <person name="Wong H.L."/>
            <person name="Macleod F.I."/>
            <person name="White R.A. III"/>
            <person name="Burns B.P."/>
        </authorList>
    </citation>
    <scope>NUCLEOTIDE SEQUENCE</scope>
    <source>
        <strain evidence="2">Rbin_158</strain>
    </source>
</reference>
<evidence type="ECO:0000313" key="3">
    <source>
        <dbReference type="Proteomes" id="UP000649604"/>
    </source>
</evidence>
<comment type="caution">
    <text evidence="2">The sequence shown here is derived from an EMBL/GenBank/DDBJ whole genome shotgun (WGS) entry which is preliminary data.</text>
</comment>
<name>A0A9D5K0G9_9BACT</name>
<keyword evidence="1" id="KW-0812">Transmembrane</keyword>
<sequence>MPNNRSFARAPKFWNYGFCIHLTVLALIATAAYLGILPTTYRAIPYYDLLG</sequence>